<evidence type="ECO:0000256" key="1">
    <source>
        <dbReference type="ARBA" id="ARBA00022598"/>
    </source>
</evidence>
<dbReference type="SUPFAM" id="SSF56801">
    <property type="entry name" value="Acetyl-CoA synthetase-like"/>
    <property type="match status" value="1"/>
</dbReference>
<reference evidence="4 5" key="1">
    <citation type="submission" date="2023-08" db="EMBL/GenBank/DDBJ databases">
        <authorList>
            <person name="Roldan D.M."/>
            <person name="Menes R.J."/>
        </authorList>
    </citation>
    <scope>NUCLEOTIDE SEQUENCE [LARGE SCALE GENOMIC DNA]</scope>
    <source>
        <strain evidence="4 5">CCM 2812</strain>
    </source>
</reference>
<dbReference type="Pfam" id="PF13193">
    <property type="entry name" value="AMP-binding_C"/>
    <property type="match status" value="1"/>
</dbReference>
<dbReference type="CDD" id="cd05959">
    <property type="entry name" value="BCL_4HBCL"/>
    <property type="match status" value="1"/>
</dbReference>
<protein>
    <submittedName>
        <fullName evidence="4">Benzoate-CoA ligase family protein</fullName>
    </submittedName>
</protein>
<dbReference type="Gene3D" id="3.40.50.980">
    <property type="match status" value="1"/>
</dbReference>
<keyword evidence="1 4" id="KW-0436">Ligase</keyword>
<dbReference type="GO" id="GO:0016874">
    <property type="term" value="F:ligase activity"/>
    <property type="evidence" value="ECO:0007669"/>
    <property type="project" value="UniProtKB-KW"/>
</dbReference>
<organism evidence="4 5">
    <name type="scientific">Leptothrix discophora</name>
    <dbReference type="NCBI Taxonomy" id="89"/>
    <lineage>
        <taxon>Bacteria</taxon>
        <taxon>Pseudomonadati</taxon>
        <taxon>Pseudomonadota</taxon>
        <taxon>Betaproteobacteria</taxon>
        <taxon>Burkholderiales</taxon>
        <taxon>Sphaerotilaceae</taxon>
        <taxon>Leptothrix</taxon>
    </lineage>
</organism>
<dbReference type="PANTHER" id="PTHR43352">
    <property type="entry name" value="ACETYL-COA SYNTHETASE"/>
    <property type="match status" value="1"/>
</dbReference>
<sequence length="535" mass="57288">MSIHPTHATVQPPPERFNFAAHLIARNAGRAAKTAYIDDHGSLSYGALAERIARTAAALQAAGVRREERVLLLMHDCSDWPVSFLGAMYAGIVPVAVNTLLTAEDYAYMLRHSRAQAVLVSAALLPVLQGALDLCAVDGGHEVRQVLVSRPTGPLAAGQAVAQVALDAALDAVAPLARAADTGADDPGFWLYSSGSTGRPKGTLHSQSNPYWTAELYGMPILGLTERDVCFSAAKLFFAYGLGNALSFPLSVGATTILMAERPTPDATFQRWTGAVRPTVFFGAPTGFAGMLASPKLPARSDVSLRMCSSAGEALPAELGQRFTARFGCEIVDGIGSTEMLHIYLSNRPGDVRYGTTGWPVPGYDIELRGEDGRAVPDGETGDLYVRGPSSALMYWGNRAKSRATFQGEWTQSGDKYVRNADGTYTYAGRSDDMLKVSGIYVSPFEVESTLVQHPAVLEAAVIGVNDSDGLTKTKAYVVLKAGAQADEAELKAFVKDRLAPYKYPRSISFVDELPKTATGKIQRFKLREKEKAGS</sequence>
<comment type="caution">
    <text evidence="4">The sequence shown here is derived from an EMBL/GenBank/DDBJ whole genome shotgun (WGS) entry which is preliminary data.</text>
</comment>
<dbReference type="EMBL" id="JAUZEE010000005">
    <property type="protein sequence ID" value="MDP4301244.1"/>
    <property type="molecule type" value="Genomic_DNA"/>
</dbReference>
<dbReference type="InterPro" id="IPR025110">
    <property type="entry name" value="AMP-bd_C"/>
</dbReference>
<accession>A0ABT9G430</accession>
<feature type="domain" description="AMP-binding enzyme C-terminal" evidence="3">
    <location>
        <begin position="446"/>
        <end position="521"/>
    </location>
</feature>
<gene>
    <name evidence="4" type="ORF">Q8X39_11405</name>
</gene>
<dbReference type="Proteomes" id="UP001235760">
    <property type="component" value="Unassembled WGS sequence"/>
</dbReference>
<dbReference type="InterPro" id="IPR045851">
    <property type="entry name" value="AMP-bd_C_sf"/>
</dbReference>
<evidence type="ECO:0000259" key="2">
    <source>
        <dbReference type="Pfam" id="PF00501"/>
    </source>
</evidence>
<feature type="domain" description="AMP-dependent synthetase/ligase" evidence="2">
    <location>
        <begin position="28"/>
        <end position="396"/>
    </location>
</feature>
<name>A0ABT9G430_LEPDI</name>
<dbReference type="Gene3D" id="3.40.50.12820">
    <property type="match status" value="1"/>
</dbReference>
<evidence type="ECO:0000313" key="5">
    <source>
        <dbReference type="Proteomes" id="UP001235760"/>
    </source>
</evidence>
<dbReference type="InterPro" id="IPR000873">
    <property type="entry name" value="AMP-dep_synth/lig_dom"/>
</dbReference>
<dbReference type="Gene3D" id="3.30.300.30">
    <property type="match status" value="1"/>
</dbReference>
<dbReference type="Pfam" id="PF00501">
    <property type="entry name" value="AMP-binding"/>
    <property type="match status" value="1"/>
</dbReference>
<dbReference type="RefSeq" id="WP_305749791.1">
    <property type="nucleotide sequence ID" value="NZ_JAUZEE010000005.1"/>
</dbReference>
<dbReference type="PANTHER" id="PTHR43352:SF1">
    <property type="entry name" value="ANTHRANILATE--COA LIGASE"/>
    <property type="match status" value="1"/>
</dbReference>
<dbReference type="Gene3D" id="2.30.38.10">
    <property type="entry name" value="Luciferase, Domain 3"/>
    <property type="match status" value="1"/>
</dbReference>
<proteinExistence type="predicted"/>
<keyword evidence="5" id="KW-1185">Reference proteome</keyword>
<evidence type="ECO:0000259" key="3">
    <source>
        <dbReference type="Pfam" id="PF13193"/>
    </source>
</evidence>
<evidence type="ECO:0000313" key="4">
    <source>
        <dbReference type="EMBL" id="MDP4301244.1"/>
    </source>
</evidence>
<dbReference type="InterPro" id="IPR011957">
    <property type="entry name" value="Benz_CoA_lig"/>
</dbReference>
<dbReference type="NCBIfam" id="TIGR02262">
    <property type="entry name" value="benz_CoA_lig"/>
    <property type="match status" value="1"/>
</dbReference>